<dbReference type="SUPFAM" id="SSF117143">
    <property type="entry name" value="Flagellar hook protein flgE"/>
    <property type="match status" value="1"/>
</dbReference>
<dbReference type="GO" id="GO:0071978">
    <property type="term" value="P:bacterial-type flagellum-dependent swarming motility"/>
    <property type="evidence" value="ECO:0007669"/>
    <property type="project" value="TreeGrafter"/>
</dbReference>
<dbReference type="EMBL" id="LSKU01000001">
    <property type="protein sequence ID" value="KXG44623.1"/>
    <property type="molecule type" value="Genomic_DNA"/>
</dbReference>
<organism evidence="6 7">
    <name type="scientific">Tepidibacillus decaturensis</name>
    <dbReference type="NCBI Taxonomy" id="1413211"/>
    <lineage>
        <taxon>Bacteria</taxon>
        <taxon>Bacillati</taxon>
        <taxon>Bacillota</taxon>
        <taxon>Bacilli</taxon>
        <taxon>Bacillales</taxon>
        <taxon>Bacillaceae</taxon>
        <taxon>Tepidibacillus</taxon>
    </lineage>
</organism>
<dbReference type="RefSeq" id="WP_068726558.1">
    <property type="nucleotide sequence ID" value="NZ_LSKU01000001.1"/>
</dbReference>
<reference evidence="6 7" key="1">
    <citation type="submission" date="2016-02" db="EMBL/GenBank/DDBJ databases">
        <title>Draft Genome for Tepidibacillus decaturensis nov. sp. Strain Z9, an Anaerobic, Moderately Thermophilic and Heterotrophic Bacterium from Deep Subsurface of the Illinois Basin, USA.</title>
        <authorList>
            <person name="Dong Y."/>
            <person name="Chang J.Y."/>
            <person name="Sanford R."/>
            <person name="Fouke B.W."/>
        </authorList>
    </citation>
    <scope>NUCLEOTIDE SEQUENCE [LARGE SCALE GENOMIC DNA]</scope>
    <source>
        <strain evidence="6 7">Z9</strain>
    </source>
</reference>
<dbReference type="Proteomes" id="UP000070352">
    <property type="component" value="Unassembled WGS sequence"/>
</dbReference>
<sequence>MNVSMINGLVGMQATQQKIDTISNNIANIETTGYKGREIFFQDILSSRIEQPDSFRLQGRMTPMGLDQATGSRVSLTLGNFNQGQPIETGVSTDLMLMGKDIFFTVIPADGNSLDPKELRYTRDGHFQIDAEGYLVTDQGDYVLDTYDFPIEIPEQATFQVDKQGNVIAEYADGTKEEIATLKLTRIISLQALAQDGANQYRIPAELIDQGIEVRDQNFDLAEPRYANLYAVIQGSLEASNVELAKEMVQLTEAQRAYQFQSRGISIADQMAGMVNNLRG</sequence>
<evidence type="ECO:0000259" key="3">
    <source>
        <dbReference type="Pfam" id="PF00460"/>
    </source>
</evidence>
<dbReference type="InterPro" id="IPR037925">
    <property type="entry name" value="FlgE/F/G-like"/>
</dbReference>
<dbReference type="STRING" id="1413211.U473_11785"/>
<dbReference type="AlphaFoldDB" id="A0A135L727"/>
<dbReference type="Pfam" id="PF06429">
    <property type="entry name" value="Flg_bbr_C"/>
    <property type="match status" value="1"/>
</dbReference>
<dbReference type="Pfam" id="PF00460">
    <property type="entry name" value="Flg_bb_rod"/>
    <property type="match status" value="1"/>
</dbReference>
<name>A0A135L727_9BACI</name>
<dbReference type="Pfam" id="PF22692">
    <property type="entry name" value="LlgE_F_G_D1"/>
    <property type="match status" value="1"/>
</dbReference>
<dbReference type="InterPro" id="IPR001444">
    <property type="entry name" value="Flag_bb_rod_N"/>
</dbReference>
<dbReference type="OrthoDB" id="9804559at2"/>
<dbReference type="NCBIfam" id="TIGR03506">
    <property type="entry name" value="FlgEFG_subfam"/>
    <property type="match status" value="1"/>
</dbReference>
<evidence type="ECO:0000313" key="7">
    <source>
        <dbReference type="Proteomes" id="UP000070352"/>
    </source>
</evidence>
<evidence type="ECO:0000256" key="1">
    <source>
        <dbReference type="ARBA" id="ARBA00009677"/>
    </source>
</evidence>
<feature type="domain" description="Flagellar basal-body/hook protein C-terminal" evidence="4">
    <location>
        <begin position="234"/>
        <end position="278"/>
    </location>
</feature>
<accession>A0A135L727</accession>
<dbReference type="GO" id="GO:0009425">
    <property type="term" value="C:bacterial-type flagellum basal body"/>
    <property type="evidence" value="ECO:0007669"/>
    <property type="project" value="UniProtKB-SubCell"/>
</dbReference>
<proteinExistence type="inferred from homology"/>
<evidence type="ECO:0000256" key="2">
    <source>
        <dbReference type="RuleBase" id="RU362116"/>
    </source>
</evidence>
<evidence type="ECO:0000259" key="5">
    <source>
        <dbReference type="Pfam" id="PF22692"/>
    </source>
</evidence>
<dbReference type="PROSITE" id="PS00588">
    <property type="entry name" value="FLAGELLA_BB_ROD"/>
    <property type="match status" value="1"/>
</dbReference>
<evidence type="ECO:0000313" key="6">
    <source>
        <dbReference type="EMBL" id="KXG44623.1"/>
    </source>
</evidence>
<dbReference type="PANTHER" id="PTHR30435:SF19">
    <property type="entry name" value="FLAGELLAR BASAL-BODY ROD PROTEIN FLGG"/>
    <property type="match status" value="1"/>
</dbReference>
<dbReference type="InterPro" id="IPR019776">
    <property type="entry name" value="Flagellar_basal_body_rod_CS"/>
</dbReference>
<feature type="domain" description="Flagellar basal body rod protein N-terminal" evidence="3">
    <location>
        <begin position="11"/>
        <end position="35"/>
    </location>
</feature>
<dbReference type="PANTHER" id="PTHR30435">
    <property type="entry name" value="FLAGELLAR PROTEIN"/>
    <property type="match status" value="1"/>
</dbReference>
<dbReference type="InterPro" id="IPR010930">
    <property type="entry name" value="Flg_bb/hook_C_dom"/>
</dbReference>
<comment type="caution">
    <text evidence="6">The sequence shown here is derived from an EMBL/GenBank/DDBJ whole genome shotgun (WGS) entry which is preliminary data.</text>
</comment>
<keyword evidence="2" id="KW-0975">Bacterial flagellum</keyword>
<gene>
    <name evidence="6" type="ORF">U473_11785</name>
</gene>
<comment type="similarity">
    <text evidence="1 2">Belongs to the flagella basal body rod proteins family.</text>
</comment>
<comment type="subcellular location">
    <subcellularLocation>
        <location evidence="2">Bacterial flagellum basal body</location>
    </subcellularLocation>
</comment>
<dbReference type="InterPro" id="IPR053967">
    <property type="entry name" value="LlgE_F_G-like_D1"/>
</dbReference>
<dbReference type="InterPro" id="IPR020013">
    <property type="entry name" value="Flagellar_FlgE/F/G"/>
</dbReference>
<evidence type="ECO:0000259" key="4">
    <source>
        <dbReference type="Pfam" id="PF06429"/>
    </source>
</evidence>
<feature type="domain" description="Flagellar hook protein FlgE/F/G-like D1" evidence="5">
    <location>
        <begin position="103"/>
        <end position="168"/>
    </location>
</feature>
<keyword evidence="7" id="KW-1185">Reference proteome</keyword>
<protein>
    <submittedName>
        <fullName evidence="6">Uncharacterized protein</fullName>
    </submittedName>
</protein>